<feature type="compositionally biased region" description="Low complexity" evidence="1">
    <location>
        <begin position="15"/>
        <end position="24"/>
    </location>
</feature>
<feature type="region of interest" description="Disordered" evidence="1">
    <location>
        <begin position="1"/>
        <end position="25"/>
    </location>
</feature>
<organism evidence="2 3">
    <name type="scientific">Catenulispora yoronensis</name>
    <dbReference type="NCBI Taxonomy" id="450799"/>
    <lineage>
        <taxon>Bacteria</taxon>
        <taxon>Bacillati</taxon>
        <taxon>Actinomycetota</taxon>
        <taxon>Actinomycetes</taxon>
        <taxon>Catenulisporales</taxon>
        <taxon>Catenulisporaceae</taxon>
        <taxon>Catenulispora</taxon>
    </lineage>
</organism>
<evidence type="ECO:0000313" key="2">
    <source>
        <dbReference type="EMBL" id="GAA2019003.1"/>
    </source>
</evidence>
<feature type="region of interest" description="Disordered" evidence="1">
    <location>
        <begin position="68"/>
        <end position="105"/>
    </location>
</feature>
<sequence length="150" mass="16203">MHESEAQTPPDRRQAGQAATAARLAAERAEQLARVKARTAGAVTGIPTKTARRFVHATDPRLAAALREKRERQRDEQANRQAAWQLSGPRFTPYSGGRRKRSGVPVTAAVTTSAVSGTARAAIPRAPESFTQVMDKVGADRKWFATGANQ</sequence>
<keyword evidence="3" id="KW-1185">Reference proteome</keyword>
<dbReference type="Proteomes" id="UP001500751">
    <property type="component" value="Unassembled WGS sequence"/>
</dbReference>
<accession>A0ABP5F9J0</accession>
<reference evidence="3" key="1">
    <citation type="journal article" date="2019" name="Int. J. Syst. Evol. Microbiol.">
        <title>The Global Catalogue of Microorganisms (GCM) 10K type strain sequencing project: providing services to taxonomists for standard genome sequencing and annotation.</title>
        <authorList>
            <consortium name="The Broad Institute Genomics Platform"/>
            <consortium name="The Broad Institute Genome Sequencing Center for Infectious Disease"/>
            <person name="Wu L."/>
            <person name="Ma J."/>
        </authorList>
    </citation>
    <scope>NUCLEOTIDE SEQUENCE [LARGE SCALE GENOMIC DNA]</scope>
    <source>
        <strain evidence="3">JCM 16014</strain>
    </source>
</reference>
<protein>
    <submittedName>
        <fullName evidence="2">Uncharacterized protein</fullName>
    </submittedName>
</protein>
<gene>
    <name evidence="2" type="ORF">GCM10009839_14150</name>
</gene>
<name>A0ABP5F9J0_9ACTN</name>
<dbReference type="EMBL" id="BAAAQN010000006">
    <property type="protein sequence ID" value="GAA2019003.1"/>
    <property type="molecule type" value="Genomic_DNA"/>
</dbReference>
<feature type="compositionally biased region" description="Basic and acidic residues" evidence="1">
    <location>
        <begin position="1"/>
        <end position="14"/>
    </location>
</feature>
<proteinExistence type="predicted"/>
<evidence type="ECO:0000256" key="1">
    <source>
        <dbReference type="SAM" id="MobiDB-lite"/>
    </source>
</evidence>
<dbReference type="RefSeq" id="WP_344664690.1">
    <property type="nucleotide sequence ID" value="NZ_BAAAQN010000006.1"/>
</dbReference>
<evidence type="ECO:0000313" key="3">
    <source>
        <dbReference type="Proteomes" id="UP001500751"/>
    </source>
</evidence>
<comment type="caution">
    <text evidence="2">The sequence shown here is derived from an EMBL/GenBank/DDBJ whole genome shotgun (WGS) entry which is preliminary data.</text>
</comment>
<feature type="compositionally biased region" description="Basic and acidic residues" evidence="1">
    <location>
        <begin position="68"/>
        <end position="78"/>
    </location>
</feature>